<keyword evidence="4" id="KW-1185">Reference proteome</keyword>
<organism evidence="3 4">
    <name type="scientific">Pseudocohnilembus persalinus</name>
    <name type="common">Ciliate</name>
    <dbReference type="NCBI Taxonomy" id="266149"/>
    <lineage>
        <taxon>Eukaryota</taxon>
        <taxon>Sar</taxon>
        <taxon>Alveolata</taxon>
        <taxon>Ciliophora</taxon>
        <taxon>Intramacronucleata</taxon>
        <taxon>Oligohymenophorea</taxon>
        <taxon>Scuticociliatia</taxon>
        <taxon>Philasterida</taxon>
        <taxon>Pseudocohnilembidae</taxon>
        <taxon>Pseudocohnilembus</taxon>
    </lineage>
</organism>
<protein>
    <recommendedName>
        <fullName evidence="2">Letm1 RBD domain-containing protein</fullName>
    </recommendedName>
</protein>
<feature type="transmembrane region" description="Helical" evidence="1">
    <location>
        <begin position="152"/>
        <end position="178"/>
    </location>
</feature>
<evidence type="ECO:0000256" key="1">
    <source>
        <dbReference type="SAM" id="Phobius"/>
    </source>
</evidence>
<dbReference type="GO" id="GO:0043022">
    <property type="term" value="F:ribosome binding"/>
    <property type="evidence" value="ECO:0007669"/>
    <property type="project" value="InterPro"/>
</dbReference>
<accession>A0A0V0Q7P6</accession>
<dbReference type="InterPro" id="IPR033122">
    <property type="entry name" value="LETM1-like_RBD"/>
</dbReference>
<name>A0A0V0Q7P6_PSEPJ</name>
<evidence type="ECO:0000313" key="3">
    <source>
        <dbReference type="EMBL" id="KRW98197.1"/>
    </source>
</evidence>
<dbReference type="InParanoid" id="A0A0V0Q7P6"/>
<proteinExistence type="predicted"/>
<keyword evidence="1" id="KW-1133">Transmembrane helix</keyword>
<gene>
    <name evidence="3" type="ORF">PPERSA_03399</name>
</gene>
<dbReference type="AlphaFoldDB" id="A0A0V0Q7P6"/>
<dbReference type="Proteomes" id="UP000054937">
    <property type="component" value="Unassembled WGS sequence"/>
</dbReference>
<dbReference type="OMA" id="WQIKSHL"/>
<evidence type="ECO:0000259" key="2">
    <source>
        <dbReference type="Pfam" id="PF07766"/>
    </source>
</evidence>
<dbReference type="OrthoDB" id="285814at2759"/>
<sequence>MLVLIEGTKDMYKDVKWLGQTYQKKQHKKFTGFELREENRILYDAFKFLPFSVFLAIPGLEVALPLYLLFFPNSIPTWYIFDHAWDQKITKLEEKQKEAHSVLIHQLRDFLTTKGMSGEDFLNENKYKAVFLKSKKDLDKKLNINKFTSDELILVAKFLGMECITGTFIMQTLIRIILNMPKYIVNSMYFCVGSKKRIQFDHWIFNKEFKFNYGPLEYLKRGLIRYQINRHIKTLKKQDLSFFKYGMHDIQGHNITIFARERGITTISCYETLKVFMQNEFVSVTLNFTNNQLIWYAIMQYDFLEHTNVEFN</sequence>
<feature type="domain" description="Letm1 RBD" evidence="2">
    <location>
        <begin position="39"/>
        <end position="157"/>
    </location>
</feature>
<reference evidence="3 4" key="1">
    <citation type="journal article" date="2015" name="Sci. Rep.">
        <title>Genome of the facultative scuticociliatosis pathogen Pseudocohnilembus persalinus provides insight into its virulence through horizontal gene transfer.</title>
        <authorList>
            <person name="Xiong J."/>
            <person name="Wang G."/>
            <person name="Cheng J."/>
            <person name="Tian M."/>
            <person name="Pan X."/>
            <person name="Warren A."/>
            <person name="Jiang C."/>
            <person name="Yuan D."/>
            <person name="Miao W."/>
        </authorList>
    </citation>
    <scope>NUCLEOTIDE SEQUENCE [LARGE SCALE GENOMIC DNA]</scope>
    <source>
        <strain evidence="3">36N120E</strain>
    </source>
</reference>
<dbReference type="Pfam" id="PF07766">
    <property type="entry name" value="LETM1_RBD"/>
    <property type="match status" value="1"/>
</dbReference>
<evidence type="ECO:0000313" key="4">
    <source>
        <dbReference type="Proteomes" id="UP000054937"/>
    </source>
</evidence>
<keyword evidence="1" id="KW-0812">Transmembrane</keyword>
<feature type="transmembrane region" description="Helical" evidence="1">
    <location>
        <begin position="48"/>
        <end position="70"/>
    </location>
</feature>
<comment type="caution">
    <text evidence="3">The sequence shown here is derived from an EMBL/GenBank/DDBJ whole genome shotgun (WGS) entry which is preliminary data.</text>
</comment>
<keyword evidence="1" id="KW-0472">Membrane</keyword>
<dbReference type="EMBL" id="LDAU01000266">
    <property type="protein sequence ID" value="KRW98197.1"/>
    <property type="molecule type" value="Genomic_DNA"/>
</dbReference>